<evidence type="ECO:0000313" key="3">
    <source>
        <dbReference type="Proteomes" id="UP000037558"/>
    </source>
</evidence>
<proteinExistence type="predicted"/>
<dbReference type="AlphaFoldDB" id="A0A0M0KFZ0"/>
<dbReference type="OrthoDB" id="2361717at2"/>
<sequence length="99" mass="10739">MSISMFQLIERMEQEIGKAKAYASSESKTRDSLIAIKTLCELALDDDTSPRHANSAPVTAPVNPSPAIQPSPATFVQQNPIASRPMKTDEANGDSLFDF</sequence>
<name>A0A0M0KFZ0_9BACI</name>
<gene>
    <name evidence="2" type="ORF">AMD01_22970</name>
</gene>
<dbReference type="Pfam" id="PF17261">
    <property type="entry name" value="DUF5327"/>
    <property type="match status" value="1"/>
</dbReference>
<feature type="region of interest" description="Disordered" evidence="1">
    <location>
        <begin position="47"/>
        <end position="73"/>
    </location>
</feature>
<dbReference type="PATRIC" id="fig|284581.3.peg.3453"/>
<comment type="caution">
    <text evidence="2">The sequence shown here is derived from an EMBL/GenBank/DDBJ whole genome shotgun (WGS) entry which is preliminary data.</text>
</comment>
<organism evidence="2 3">
    <name type="scientific">Priestia koreensis</name>
    <dbReference type="NCBI Taxonomy" id="284581"/>
    <lineage>
        <taxon>Bacteria</taxon>
        <taxon>Bacillati</taxon>
        <taxon>Bacillota</taxon>
        <taxon>Bacilli</taxon>
        <taxon>Bacillales</taxon>
        <taxon>Bacillaceae</taxon>
        <taxon>Priestia</taxon>
    </lineage>
</organism>
<dbReference type="Proteomes" id="UP000037558">
    <property type="component" value="Unassembled WGS sequence"/>
</dbReference>
<evidence type="ECO:0008006" key="4">
    <source>
        <dbReference type="Google" id="ProtNLM"/>
    </source>
</evidence>
<dbReference type="STRING" id="284581.AMD01_22970"/>
<dbReference type="EMBL" id="LILC01000037">
    <property type="protein sequence ID" value="KOO37333.1"/>
    <property type="molecule type" value="Genomic_DNA"/>
</dbReference>
<dbReference type="InterPro" id="IPR035218">
    <property type="entry name" value="DUF5327"/>
</dbReference>
<protein>
    <recommendedName>
        <fullName evidence="4">YwdI family protein</fullName>
    </recommendedName>
</protein>
<evidence type="ECO:0000256" key="1">
    <source>
        <dbReference type="SAM" id="MobiDB-lite"/>
    </source>
</evidence>
<reference evidence="3" key="1">
    <citation type="submission" date="2015-08" db="EMBL/GenBank/DDBJ databases">
        <title>Fjat-14210 dsm16467.</title>
        <authorList>
            <person name="Liu B."/>
            <person name="Wang J."/>
            <person name="Zhu Y."/>
            <person name="Liu G."/>
            <person name="Chen Q."/>
            <person name="Chen Z."/>
            <person name="Lan J."/>
            <person name="Che J."/>
            <person name="Ge C."/>
            <person name="Shi H."/>
            <person name="Pan Z."/>
            <person name="Liu X."/>
        </authorList>
    </citation>
    <scope>NUCLEOTIDE SEQUENCE [LARGE SCALE GENOMIC DNA]</scope>
    <source>
        <strain evidence="3">DSM 16467</strain>
    </source>
</reference>
<accession>A0A0M0KFZ0</accession>
<keyword evidence="3" id="KW-1185">Reference proteome</keyword>
<evidence type="ECO:0000313" key="2">
    <source>
        <dbReference type="EMBL" id="KOO37333.1"/>
    </source>
</evidence>
<dbReference type="RefSeq" id="WP_053403772.1">
    <property type="nucleotide sequence ID" value="NZ_JAUKEN010000003.1"/>
</dbReference>